<keyword evidence="1" id="KW-0472">Membrane</keyword>
<evidence type="ECO:0000313" key="2">
    <source>
        <dbReference type="EMBL" id="TAA45100.1"/>
    </source>
</evidence>
<protein>
    <submittedName>
        <fullName evidence="2">Uncharacterized protein</fullName>
    </submittedName>
</protein>
<accession>A0ABY1WNP7</accession>
<dbReference type="RefSeq" id="WP_130567089.1">
    <property type="nucleotide sequence ID" value="NZ_SHLY01000004.1"/>
</dbReference>
<reference evidence="3" key="1">
    <citation type="submission" date="2019-02" db="EMBL/GenBank/DDBJ databases">
        <title>Draft genome sequence of Muricauda sp. 176CP4-71.</title>
        <authorList>
            <person name="Park J.-S."/>
        </authorList>
    </citation>
    <scope>NUCLEOTIDE SEQUENCE [LARGE SCALE GENOMIC DNA]</scope>
    <source>
        <strain evidence="3">176GS2-150</strain>
    </source>
</reference>
<evidence type="ECO:0000313" key="3">
    <source>
        <dbReference type="Proteomes" id="UP000292544"/>
    </source>
</evidence>
<evidence type="ECO:0000256" key="1">
    <source>
        <dbReference type="SAM" id="Phobius"/>
    </source>
</evidence>
<keyword evidence="1" id="KW-1133">Transmembrane helix</keyword>
<name>A0ABY1WNP7_9GAMM</name>
<proteinExistence type="predicted"/>
<comment type="caution">
    <text evidence="2">The sequence shown here is derived from an EMBL/GenBank/DDBJ whole genome shotgun (WGS) entry which is preliminary data.</text>
</comment>
<feature type="transmembrane region" description="Helical" evidence="1">
    <location>
        <begin position="12"/>
        <end position="31"/>
    </location>
</feature>
<gene>
    <name evidence="2" type="ORF">EXY25_12900</name>
</gene>
<sequence length="119" mass="13180">MASLKYKASWGLFWLINLSSLGAGSYLSQFAQSLTEGRFGALSAVLLSIPIIGCFTLLSRWSKSDQRDPDGSKPYHKTTAAMMANAHAENGSKWSWRDDKPLQVIVVVSCAWFVLSFIF</sequence>
<dbReference type="EMBL" id="SHLY01000004">
    <property type="protein sequence ID" value="TAA45100.1"/>
    <property type="molecule type" value="Genomic_DNA"/>
</dbReference>
<organism evidence="2 3">
    <name type="scientific">Corallincola spongiicola</name>
    <dbReference type="NCBI Taxonomy" id="2520508"/>
    <lineage>
        <taxon>Bacteria</taxon>
        <taxon>Pseudomonadati</taxon>
        <taxon>Pseudomonadota</taxon>
        <taxon>Gammaproteobacteria</taxon>
        <taxon>Alteromonadales</taxon>
        <taxon>Psychromonadaceae</taxon>
        <taxon>Corallincola</taxon>
    </lineage>
</organism>
<dbReference type="Proteomes" id="UP000292544">
    <property type="component" value="Unassembled WGS sequence"/>
</dbReference>
<feature type="transmembrane region" description="Helical" evidence="1">
    <location>
        <begin position="102"/>
        <end position="118"/>
    </location>
</feature>
<feature type="transmembrane region" description="Helical" evidence="1">
    <location>
        <begin position="37"/>
        <end position="58"/>
    </location>
</feature>
<keyword evidence="3" id="KW-1185">Reference proteome</keyword>
<keyword evidence="1" id="KW-0812">Transmembrane</keyword>